<dbReference type="Pfam" id="PF07098">
    <property type="entry name" value="DUF1360"/>
    <property type="match status" value="1"/>
</dbReference>
<dbReference type="InterPro" id="IPR010773">
    <property type="entry name" value="Mycophage_PG1_Gp7"/>
</dbReference>
<protein>
    <recommendedName>
        <fullName evidence="2">DUF1360 domain-containing protein</fullName>
    </recommendedName>
</protein>
<gene>
    <name evidence="1" type="ORF">BIN_B_03101</name>
</gene>
<name>A0A653EQ83_9MYCO</name>
<sequence length="88" mass="9368">MAYTCRVLRAHAATLAVDCLPPNGYPGTALGEMLTCPFCLDMWVATMFAIGLIYAPRLTRPIAGTFTALAGADFLHLGYAMAQRSAQG</sequence>
<evidence type="ECO:0008006" key="2">
    <source>
        <dbReference type="Google" id="ProtNLM"/>
    </source>
</evidence>
<accession>A0A653EQ83</accession>
<dbReference type="EMBL" id="LR589094">
    <property type="protein sequence ID" value="VTO99629.1"/>
    <property type="molecule type" value="Genomic_DNA"/>
</dbReference>
<evidence type="ECO:0000313" key="1">
    <source>
        <dbReference type="EMBL" id="VTO99629.1"/>
    </source>
</evidence>
<organism evidence="1">
    <name type="scientific">Mycobacterium riyadhense</name>
    <dbReference type="NCBI Taxonomy" id="486698"/>
    <lineage>
        <taxon>Bacteria</taxon>
        <taxon>Bacillati</taxon>
        <taxon>Actinomycetota</taxon>
        <taxon>Actinomycetes</taxon>
        <taxon>Mycobacteriales</taxon>
        <taxon>Mycobacteriaceae</taxon>
        <taxon>Mycobacterium</taxon>
    </lineage>
</organism>
<dbReference type="AlphaFoldDB" id="A0A653EQ83"/>
<reference evidence="1" key="1">
    <citation type="submission" date="2019-05" db="EMBL/GenBank/DDBJ databases">
        <authorList>
            <person name="Naeem R."/>
            <person name="Antony C."/>
            <person name="Guan Q."/>
        </authorList>
    </citation>
    <scope>NUCLEOTIDE SEQUENCE</scope>
    <source>
        <strain evidence="1">2</strain>
    </source>
</reference>
<proteinExistence type="predicted"/>